<gene>
    <name evidence="1" type="ORF">MRATA1EN22A_LOCUS18611</name>
</gene>
<protein>
    <submittedName>
        <fullName evidence="1">Uncharacterized protein</fullName>
    </submittedName>
</protein>
<dbReference type="Proteomes" id="UP001162501">
    <property type="component" value="Chromosome 3"/>
</dbReference>
<organism evidence="1 2">
    <name type="scientific">Rangifer tarandus platyrhynchus</name>
    <name type="common">Svalbard reindeer</name>
    <dbReference type="NCBI Taxonomy" id="3082113"/>
    <lineage>
        <taxon>Eukaryota</taxon>
        <taxon>Metazoa</taxon>
        <taxon>Chordata</taxon>
        <taxon>Craniata</taxon>
        <taxon>Vertebrata</taxon>
        <taxon>Euteleostomi</taxon>
        <taxon>Mammalia</taxon>
        <taxon>Eutheria</taxon>
        <taxon>Laurasiatheria</taxon>
        <taxon>Artiodactyla</taxon>
        <taxon>Ruminantia</taxon>
        <taxon>Pecora</taxon>
        <taxon>Cervidae</taxon>
        <taxon>Odocoileinae</taxon>
        <taxon>Rangifer</taxon>
    </lineage>
</organism>
<name>A0AC59ZJJ1_RANTA</name>
<accession>A0AC59ZJJ1</accession>
<sequence>MESRPCRPASSRNCRRDTGGPSRSRLSEEGPPPGSAGGKPGRPAPPHKPSQPSPATGLVPLQRHPKPSPRLTPAPRPSRVSPCRKLALLRLLLEAATALPLFPAPETPPLTLYVAQKPEAAARFCACASGRPCLLASLSKSDANFRLSSAQPAPSLVLRRWRTRPCDQWSKDCCLGFPPGAASCRSRGF</sequence>
<proteinExistence type="predicted"/>
<reference evidence="1" key="1">
    <citation type="submission" date="2023-05" db="EMBL/GenBank/DDBJ databases">
        <authorList>
            <consortium name="ELIXIR-Norway"/>
        </authorList>
    </citation>
    <scope>NUCLEOTIDE SEQUENCE</scope>
</reference>
<evidence type="ECO:0000313" key="2">
    <source>
        <dbReference type="Proteomes" id="UP001162501"/>
    </source>
</evidence>
<reference evidence="1" key="2">
    <citation type="submission" date="2025-03" db="EMBL/GenBank/DDBJ databases">
        <authorList>
            <consortium name="ELIXIR-Norway"/>
            <consortium name="Elixir Norway"/>
        </authorList>
    </citation>
    <scope>NUCLEOTIDE SEQUENCE</scope>
</reference>
<dbReference type="EMBL" id="OX596087">
    <property type="protein sequence ID" value="CAN0429351.1"/>
    <property type="molecule type" value="Genomic_DNA"/>
</dbReference>
<evidence type="ECO:0000313" key="1">
    <source>
        <dbReference type="EMBL" id="CAN0429351.1"/>
    </source>
</evidence>